<dbReference type="PANTHER" id="PTHR46211">
    <property type="entry name" value="GLYCEROPHOSPHORYL DIESTER PHOSPHODIESTERASE"/>
    <property type="match status" value="1"/>
</dbReference>
<comment type="caution">
    <text evidence="3">The sequence shown here is derived from an EMBL/GenBank/DDBJ whole genome shotgun (WGS) entry which is preliminary data.</text>
</comment>
<dbReference type="PANTHER" id="PTHR46211:SF1">
    <property type="entry name" value="GLYCEROPHOSPHODIESTER PHOSPHODIESTERASE, CYTOPLASMIC"/>
    <property type="match status" value="1"/>
</dbReference>
<reference evidence="3 4" key="1">
    <citation type="journal article" date="2015" name="Stand. Genomic Sci.">
        <title>Genomic Encyclopedia of Bacterial and Archaeal Type Strains, Phase III: the genomes of soil and plant-associated and newly described type strains.</title>
        <authorList>
            <person name="Whitman W.B."/>
            <person name="Woyke T."/>
            <person name="Klenk H.P."/>
            <person name="Zhou Y."/>
            <person name="Lilburn T.G."/>
            <person name="Beck B.J."/>
            <person name="De Vos P."/>
            <person name="Vandamme P."/>
            <person name="Eisen J.A."/>
            <person name="Garrity G."/>
            <person name="Hugenholtz P."/>
            <person name="Kyrpides N.C."/>
        </authorList>
    </citation>
    <scope>NUCLEOTIDE SEQUENCE [LARGE SCALE GENOMIC DNA]</scope>
    <source>
        <strain evidence="3 4">CECT 7306</strain>
    </source>
</reference>
<dbReference type="InterPro" id="IPR017946">
    <property type="entry name" value="PLC-like_Pdiesterase_TIM-brl"/>
</dbReference>
<gene>
    <name evidence="3" type="ORF">EDC03_0622</name>
</gene>
<dbReference type="PROSITE" id="PS51704">
    <property type="entry name" value="GP_PDE"/>
    <property type="match status" value="1"/>
</dbReference>
<accession>A0A3N1HTZ6</accession>
<dbReference type="GO" id="GO:0008081">
    <property type="term" value="F:phosphoric diester hydrolase activity"/>
    <property type="evidence" value="ECO:0007669"/>
    <property type="project" value="InterPro"/>
</dbReference>
<keyword evidence="4" id="KW-1185">Reference proteome</keyword>
<dbReference type="AlphaFoldDB" id="A0A3N1HTZ6"/>
<sequence>MTTTTGPTPGATGAGDDLPGSPPRPRAPLTTAAAPAAVVPARVPGHVTGRPLVHRAVGAPPAVVAHRGSSLAHPENTLPALEAARRDGASWVEVDLRRTADGVVLLLHDPALDRTTDGRGDVAGTRWRDVRHLDAGTWHSDDHSGVRVPSFPQLLRWAVGAPGTHLLLEMKGVWDTASAADAVAVVRRYGLASRTVLQSFQPATVAAVAAAAPEMARGLLVSAEGVGELGPASEPGHAEAVADLVRRHGLSLVNPGDRLLAADPDLVARLQALGVAVWPWTVDAPARWDALVRAGVDGLITNRPGALLQHLAAGRAA</sequence>
<name>A0A3N1HTZ6_9ACTN</name>
<proteinExistence type="predicted"/>
<dbReference type="FunCoup" id="A0A3N1HTZ6">
    <property type="interactions" value="3"/>
</dbReference>
<dbReference type="OrthoDB" id="9758957at2"/>
<evidence type="ECO:0000313" key="3">
    <source>
        <dbReference type="EMBL" id="ROP46003.1"/>
    </source>
</evidence>
<feature type="region of interest" description="Disordered" evidence="1">
    <location>
        <begin position="1"/>
        <end position="31"/>
    </location>
</feature>
<evidence type="ECO:0000256" key="1">
    <source>
        <dbReference type="SAM" id="MobiDB-lite"/>
    </source>
</evidence>
<dbReference type="GO" id="GO:0006629">
    <property type="term" value="P:lipid metabolic process"/>
    <property type="evidence" value="ECO:0007669"/>
    <property type="project" value="InterPro"/>
</dbReference>
<protein>
    <submittedName>
        <fullName evidence="3">Glycerophosphoryl diester phosphodiesterase</fullName>
    </submittedName>
</protein>
<dbReference type="InParanoid" id="A0A3N1HTZ6"/>
<dbReference type="Pfam" id="PF03009">
    <property type="entry name" value="GDPD"/>
    <property type="match status" value="1"/>
</dbReference>
<dbReference type="InterPro" id="IPR030395">
    <property type="entry name" value="GP_PDE_dom"/>
</dbReference>
<dbReference type="RefSeq" id="WP_123378666.1">
    <property type="nucleotide sequence ID" value="NZ_RJKN01000001.1"/>
</dbReference>
<organism evidence="3 4">
    <name type="scientific">Pseudokineococcus lusitanus</name>
    <dbReference type="NCBI Taxonomy" id="763993"/>
    <lineage>
        <taxon>Bacteria</taxon>
        <taxon>Bacillati</taxon>
        <taxon>Actinomycetota</taxon>
        <taxon>Actinomycetes</taxon>
        <taxon>Kineosporiales</taxon>
        <taxon>Kineosporiaceae</taxon>
        <taxon>Pseudokineococcus</taxon>
    </lineage>
</organism>
<dbReference type="SUPFAM" id="SSF51695">
    <property type="entry name" value="PLC-like phosphodiesterases"/>
    <property type="match status" value="1"/>
</dbReference>
<dbReference type="EMBL" id="RJKN01000001">
    <property type="protein sequence ID" value="ROP46003.1"/>
    <property type="molecule type" value="Genomic_DNA"/>
</dbReference>
<evidence type="ECO:0000259" key="2">
    <source>
        <dbReference type="PROSITE" id="PS51704"/>
    </source>
</evidence>
<feature type="compositionally biased region" description="Low complexity" evidence="1">
    <location>
        <begin position="1"/>
        <end position="15"/>
    </location>
</feature>
<dbReference type="Proteomes" id="UP000276232">
    <property type="component" value="Unassembled WGS sequence"/>
</dbReference>
<feature type="domain" description="GP-PDE" evidence="2">
    <location>
        <begin position="61"/>
        <end position="311"/>
    </location>
</feature>
<evidence type="ECO:0000313" key="4">
    <source>
        <dbReference type="Proteomes" id="UP000276232"/>
    </source>
</evidence>
<dbReference type="Gene3D" id="3.20.20.190">
    <property type="entry name" value="Phosphatidylinositol (PI) phosphodiesterase"/>
    <property type="match status" value="1"/>
</dbReference>